<keyword evidence="2" id="KW-1185">Reference proteome</keyword>
<dbReference type="EMBL" id="JBAHYK010001128">
    <property type="protein sequence ID" value="KAL0569396.1"/>
    <property type="molecule type" value="Genomic_DNA"/>
</dbReference>
<dbReference type="Proteomes" id="UP001465976">
    <property type="component" value="Unassembled WGS sequence"/>
</dbReference>
<proteinExistence type="predicted"/>
<gene>
    <name evidence="1" type="ORF">V5O48_012574</name>
</gene>
<sequence length="166" mass="18671">MAPSPLYSRLLSLSKSHAQPKDATEIFAIRSGDAHHAWGHKYLVSRNPKLGDYMDNDAFRAHLQSTGRYLDFAGAELHDIVIDENQRKSVIRMSYFLTPKGSKETVENDLIWVLKFTDDEEVDKVLVKESVEFTDAAASGRLGTVIRELHGELEEDVRGGITLKEV</sequence>
<evidence type="ECO:0000313" key="1">
    <source>
        <dbReference type="EMBL" id="KAL0569396.1"/>
    </source>
</evidence>
<comment type="caution">
    <text evidence="1">The sequence shown here is derived from an EMBL/GenBank/DDBJ whole genome shotgun (WGS) entry which is preliminary data.</text>
</comment>
<protein>
    <submittedName>
        <fullName evidence="1">Uncharacterized protein</fullName>
    </submittedName>
</protein>
<evidence type="ECO:0000313" key="2">
    <source>
        <dbReference type="Proteomes" id="UP001465976"/>
    </source>
</evidence>
<name>A0ABR3F2G6_9AGAR</name>
<accession>A0ABR3F2G6</accession>
<organism evidence="1 2">
    <name type="scientific">Marasmius crinis-equi</name>
    <dbReference type="NCBI Taxonomy" id="585013"/>
    <lineage>
        <taxon>Eukaryota</taxon>
        <taxon>Fungi</taxon>
        <taxon>Dikarya</taxon>
        <taxon>Basidiomycota</taxon>
        <taxon>Agaricomycotina</taxon>
        <taxon>Agaricomycetes</taxon>
        <taxon>Agaricomycetidae</taxon>
        <taxon>Agaricales</taxon>
        <taxon>Marasmiineae</taxon>
        <taxon>Marasmiaceae</taxon>
        <taxon>Marasmius</taxon>
    </lineage>
</organism>
<reference evidence="1 2" key="1">
    <citation type="submission" date="2024-02" db="EMBL/GenBank/DDBJ databases">
        <title>A draft genome for the cacao thread blight pathogen Marasmius crinis-equi.</title>
        <authorList>
            <person name="Cohen S.P."/>
            <person name="Baruah I.K."/>
            <person name="Amoako-Attah I."/>
            <person name="Bukari Y."/>
            <person name="Meinhardt L.W."/>
            <person name="Bailey B.A."/>
        </authorList>
    </citation>
    <scope>NUCLEOTIDE SEQUENCE [LARGE SCALE GENOMIC DNA]</scope>
    <source>
        <strain evidence="1 2">GH-76</strain>
    </source>
</reference>